<dbReference type="AlphaFoldDB" id="A0A8J8MPD8"/>
<evidence type="ECO:0000256" key="4">
    <source>
        <dbReference type="ARBA" id="ARBA00023239"/>
    </source>
</evidence>
<dbReference type="SUPFAM" id="SSF48230">
    <property type="entry name" value="Chondroitin AC/alginate lyase"/>
    <property type="match status" value="1"/>
</dbReference>
<organism evidence="6 7">
    <name type="scientific">Vallitalea pronyensis</name>
    <dbReference type="NCBI Taxonomy" id="1348613"/>
    <lineage>
        <taxon>Bacteria</taxon>
        <taxon>Bacillati</taxon>
        <taxon>Bacillota</taxon>
        <taxon>Clostridia</taxon>
        <taxon>Lachnospirales</taxon>
        <taxon>Vallitaleaceae</taxon>
        <taxon>Vallitalea</taxon>
    </lineage>
</organism>
<keyword evidence="7" id="KW-1185">Reference proteome</keyword>
<keyword evidence="4" id="KW-0456">Lyase</keyword>
<dbReference type="InterPro" id="IPR012480">
    <property type="entry name" value="Hepar_II_III_C"/>
</dbReference>
<evidence type="ECO:0000256" key="3">
    <source>
        <dbReference type="ARBA" id="ARBA00022764"/>
    </source>
</evidence>
<evidence type="ECO:0000313" key="6">
    <source>
        <dbReference type="EMBL" id="QUI25485.1"/>
    </source>
</evidence>
<dbReference type="Gene3D" id="1.50.10.100">
    <property type="entry name" value="Chondroitin AC/alginate lyase"/>
    <property type="match status" value="1"/>
</dbReference>
<dbReference type="PANTHER" id="PTHR39210:SF1">
    <property type="entry name" value="HEPARIN-SULFATE LYASE"/>
    <property type="match status" value="1"/>
</dbReference>
<feature type="domain" description="Heparinase II/III-like C-terminal" evidence="5">
    <location>
        <begin position="399"/>
        <end position="569"/>
    </location>
</feature>
<name>A0A8J8MPD8_9FIRM</name>
<dbReference type="InterPro" id="IPR008929">
    <property type="entry name" value="Chondroitin_lyas"/>
</dbReference>
<reference evidence="6" key="1">
    <citation type="submission" date="2020-07" db="EMBL/GenBank/DDBJ databases">
        <title>Vallitalea pronyensis genome.</title>
        <authorList>
            <person name="Postec A."/>
        </authorList>
    </citation>
    <scope>NUCLEOTIDE SEQUENCE</scope>
    <source>
        <strain evidence="6">FatNI3</strain>
    </source>
</reference>
<evidence type="ECO:0000313" key="7">
    <source>
        <dbReference type="Proteomes" id="UP000683246"/>
    </source>
</evidence>
<proteinExistence type="predicted"/>
<dbReference type="EMBL" id="CP058649">
    <property type="protein sequence ID" value="QUI25485.1"/>
    <property type="molecule type" value="Genomic_DNA"/>
</dbReference>
<evidence type="ECO:0000256" key="2">
    <source>
        <dbReference type="ARBA" id="ARBA00022729"/>
    </source>
</evidence>
<dbReference type="Gene3D" id="2.70.98.70">
    <property type="match status" value="1"/>
</dbReference>
<dbReference type="GO" id="GO:0016829">
    <property type="term" value="F:lyase activity"/>
    <property type="evidence" value="ECO:0007669"/>
    <property type="project" value="UniProtKB-KW"/>
</dbReference>
<dbReference type="KEGG" id="vpy:HZI73_25700"/>
<accession>A0A8J8MPD8</accession>
<dbReference type="RefSeq" id="WP_212696189.1">
    <property type="nucleotide sequence ID" value="NZ_CP058649.1"/>
</dbReference>
<sequence>MYANIEVVLYICYTENMIYDRAVLYTKKLKDYQPYPKASYRHKWEQLDGDLKQYTLDIANKYSGYDYPRLTAAMFMRFGEDGNREAYEKQYFHIRYAINALVLAECIENQGTYLKDIVNGIFAICEETAWHFPAHNTYKRDAKGSLLADYDRPVLALFSCETGALLATIDYVLGEQLDAVCPLIRKRIKSELGRRIIEPYLSEHFWWMGRGDEPMNNWTVWCTQNILLTFFLVEWPEAKRQEAFQKAAKSMDYFLKEYGDDGCCDEGAIYYRKSGLCFFTAVECMNGITGGHFLDVYKETKIYNIAEYIFHVHIHGSYYVNFADCSAVPGPSGIKEYLFGKSTHNQQLMNYAAVDYQEANDRMLEEESNLFYNLQKLFEHDEVMGYRTHPVQPVSEKYYESVGLWIRRKDAYYLAVKAGDNADSHNHNDTGSYILFKDNQPVIVDIGVETYQGKTFSQDRYSIWTMQSDYHNLPTINGQMQLPGEKHCAKNVTINRDENSDYIQMNLTEAYPLEANCKSYMRTIALFNSGYVQIEDKIQAGSEEQHKWITNMILYNKPRIMGNCLHINKDVKIEFIGAIEPIEVEVLPITDERLMQSWDHDLYRVRVHYNSEELLTRIY</sequence>
<dbReference type="PANTHER" id="PTHR39210">
    <property type="entry name" value="HEPARIN-SULFATE LYASE"/>
    <property type="match status" value="1"/>
</dbReference>
<dbReference type="Pfam" id="PF07940">
    <property type="entry name" value="Hepar_II_III_C"/>
    <property type="match status" value="1"/>
</dbReference>
<evidence type="ECO:0000256" key="1">
    <source>
        <dbReference type="ARBA" id="ARBA00004418"/>
    </source>
</evidence>
<keyword evidence="2" id="KW-0732">Signal</keyword>
<protein>
    <submittedName>
        <fullName evidence="6">Heparinase II/III family protein</fullName>
    </submittedName>
</protein>
<dbReference type="GO" id="GO:0042597">
    <property type="term" value="C:periplasmic space"/>
    <property type="evidence" value="ECO:0007669"/>
    <property type="project" value="UniProtKB-SubCell"/>
</dbReference>
<evidence type="ECO:0000259" key="5">
    <source>
        <dbReference type="Pfam" id="PF07940"/>
    </source>
</evidence>
<dbReference type="Proteomes" id="UP000683246">
    <property type="component" value="Chromosome"/>
</dbReference>
<gene>
    <name evidence="6" type="ORF">HZI73_25700</name>
</gene>
<comment type="subcellular location">
    <subcellularLocation>
        <location evidence="1">Periplasm</location>
    </subcellularLocation>
</comment>
<keyword evidence="3" id="KW-0574">Periplasm</keyword>